<name>A0A7Y7QFU0_LACRH</name>
<organism evidence="2 3">
    <name type="scientific">Lacticaseibacillus rhamnosus</name>
    <name type="common">Lactobacillus rhamnosus</name>
    <dbReference type="NCBI Taxonomy" id="47715"/>
    <lineage>
        <taxon>Bacteria</taxon>
        <taxon>Bacillati</taxon>
        <taxon>Bacillota</taxon>
        <taxon>Bacilli</taxon>
        <taxon>Lactobacillales</taxon>
        <taxon>Lactobacillaceae</taxon>
        <taxon>Lacticaseibacillus</taxon>
    </lineage>
</organism>
<feature type="transmembrane region" description="Helical" evidence="1">
    <location>
        <begin position="63"/>
        <end position="86"/>
    </location>
</feature>
<keyword evidence="1" id="KW-0812">Transmembrane</keyword>
<evidence type="ECO:0000256" key="1">
    <source>
        <dbReference type="SAM" id="Phobius"/>
    </source>
</evidence>
<evidence type="ECO:0000313" key="2">
    <source>
        <dbReference type="EMBL" id="NVO88259.1"/>
    </source>
</evidence>
<reference evidence="2 3" key="1">
    <citation type="submission" date="2020-06" db="EMBL/GenBank/DDBJ databases">
        <title>Lactobacillus rhamnosus QC,genome.</title>
        <authorList>
            <person name="Yi H."/>
            <person name="Jin M."/>
        </authorList>
    </citation>
    <scope>NUCLEOTIDE SEQUENCE [LARGE SCALE GENOMIC DNA]</scope>
    <source>
        <strain evidence="2 3">QC</strain>
    </source>
</reference>
<keyword evidence="1" id="KW-1133">Transmembrane helix</keyword>
<dbReference type="RefSeq" id="WP_176818022.1">
    <property type="nucleotide sequence ID" value="NZ_JABXWP010000008.1"/>
</dbReference>
<feature type="transmembrane region" description="Helical" evidence="1">
    <location>
        <begin position="12"/>
        <end position="33"/>
    </location>
</feature>
<comment type="caution">
    <text evidence="2">The sequence shown here is derived from an EMBL/GenBank/DDBJ whole genome shotgun (WGS) entry which is preliminary data.</text>
</comment>
<dbReference type="EMBL" id="JABXWP010000008">
    <property type="protein sequence ID" value="NVO88259.1"/>
    <property type="molecule type" value="Genomic_DNA"/>
</dbReference>
<evidence type="ECO:0000313" key="3">
    <source>
        <dbReference type="Proteomes" id="UP000542889"/>
    </source>
</evidence>
<accession>A0A7Y7QFU0</accession>
<proteinExistence type="predicted"/>
<feature type="transmembrane region" description="Helical" evidence="1">
    <location>
        <begin position="236"/>
        <end position="255"/>
    </location>
</feature>
<protein>
    <submittedName>
        <fullName evidence="2">Uncharacterized protein</fullName>
    </submittedName>
</protein>
<dbReference type="AlphaFoldDB" id="A0A7Y7QFU0"/>
<feature type="transmembrane region" description="Helical" evidence="1">
    <location>
        <begin position="107"/>
        <end position="133"/>
    </location>
</feature>
<sequence length="262" mass="29265">MFNQRYWKSKAALIAFLLGFLLLISHLMTLLSLDKFGGKQTVGFFFFSPYMNWLPVDISSNLFVVWSMAAPLLSVLAGGMFAASEGRKGFSKMLRTRLSFTAYRRKTLLAGGFWGALLPIFLLTVDFLMQFLIQPNVAPNAWLNNNVAISYLGFLGAFFYAHPGWYVVGWLLLAGVYGASYAIFSNYLYFKTKKMTISLLGVMVLQLMLLGLSMILGQSLAPIGYMQVVPTIGQPSLAYVFLWPLVFIALSLLAFHRPAVEV</sequence>
<keyword evidence="1" id="KW-0472">Membrane</keyword>
<feature type="transmembrane region" description="Helical" evidence="1">
    <location>
        <begin position="164"/>
        <end position="184"/>
    </location>
</feature>
<feature type="transmembrane region" description="Helical" evidence="1">
    <location>
        <begin position="196"/>
        <end position="216"/>
    </location>
</feature>
<gene>
    <name evidence="2" type="ORF">HWN39_07045</name>
</gene>
<dbReference type="Proteomes" id="UP000542889">
    <property type="component" value="Unassembled WGS sequence"/>
</dbReference>